<feature type="compositionally biased region" description="Basic and acidic residues" evidence="1">
    <location>
        <begin position="63"/>
        <end position="82"/>
    </location>
</feature>
<dbReference type="AlphaFoldDB" id="A0A2J5I5L8"/>
<evidence type="ECO:0000259" key="2">
    <source>
        <dbReference type="Pfam" id="PF19189"/>
    </source>
</evidence>
<sequence length="497" mass="56292">MFLKTRPRLTQLKRNSLAPFLYQTATLAAPRSRVASKALLHTSPAWRSSQTEHEVQSEVDDSGETHDAENTHGVDKPRRVENGRSTPRKKMPHAWKHNWKSFLRQRAAEVPQPPPRVVPREPVGLSTMTPKEKQTFQNLLESIGVGQPQKSDPDTPATRPTLRPAEEMADITAIFDSVLQDMATKKKRQEEIDSQRSEMDPTMDSRAQLRRDWETWQQLKRDDYTNAEISELLSAEKITMDQAVKLVVNREKVRIKSALREVMDGGEDDIALWEVCEDRIFSLLRHLKDAGVPLRGVENADPNGLEDAGANADPVPPMDSGSSPSGLTVPQGVPIESVVTTLYPEMLLFAYRLLTLHCPNSPLIGQFRSSIRLHGRASAVLGGSIGLYNELIYFYWRGCQDIPGVITLLQEMEVTGVEPEMKTCKILHAILSESELAMKKHWDEVRENPGKSITPPFWDLEPNRKAVKELRGYHGWKRRLERRVTALQRDSGAYRQH</sequence>
<dbReference type="PANTHER" id="PTHR39468">
    <property type="entry name" value="CHROMOSOME 7, WHOLE GENOME SHOTGUN SEQUENCE"/>
    <property type="match status" value="1"/>
</dbReference>
<evidence type="ECO:0000256" key="1">
    <source>
        <dbReference type="SAM" id="MobiDB-lite"/>
    </source>
</evidence>
<feature type="region of interest" description="Disordered" evidence="1">
    <location>
        <begin position="42"/>
        <end position="94"/>
    </location>
</feature>
<feature type="region of interest" description="Disordered" evidence="1">
    <location>
        <begin position="298"/>
        <end position="327"/>
    </location>
</feature>
<feature type="compositionally biased region" description="Basic and acidic residues" evidence="1">
    <location>
        <begin position="188"/>
        <end position="199"/>
    </location>
</feature>
<feature type="domain" description="Mtf2-like C-terminal" evidence="2">
    <location>
        <begin position="255"/>
        <end position="466"/>
    </location>
</feature>
<dbReference type="OrthoDB" id="2444174at2759"/>
<name>A0A2J5I5L8_9EURO</name>
<accession>A0A2J5I5L8</accession>
<dbReference type="Pfam" id="PF19189">
    <property type="entry name" value="Mtf2"/>
    <property type="match status" value="1"/>
</dbReference>
<proteinExistence type="predicted"/>
<dbReference type="InterPro" id="IPR043837">
    <property type="entry name" value="Mtf2-like_C"/>
</dbReference>
<evidence type="ECO:0000313" key="3">
    <source>
        <dbReference type="EMBL" id="PLN85094.1"/>
    </source>
</evidence>
<reference evidence="4" key="1">
    <citation type="submission" date="2017-12" db="EMBL/GenBank/DDBJ databases">
        <authorList>
            <consortium name="DOE Joint Genome Institute"/>
            <person name="Mondo S.J."/>
            <person name="Kjaerbolling I."/>
            <person name="Vesth T.C."/>
            <person name="Frisvad J.C."/>
            <person name="Nybo J.L."/>
            <person name="Theobald S."/>
            <person name="Kuo A."/>
            <person name="Bowyer P."/>
            <person name="Matsuda Y."/>
            <person name="Lyhne E.K."/>
            <person name="Kogle M.E."/>
            <person name="Clum A."/>
            <person name="Lipzen A."/>
            <person name="Salamov A."/>
            <person name="Ngan C.Y."/>
            <person name="Daum C."/>
            <person name="Chiniquy J."/>
            <person name="Barry K."/>
            <person name="LaButti K."/>
            <person name="Haridas S."/>
            <person name="Simmons B.A."/>
            <person name="Magnuson J.K."/>
            <person name="Mortensen U.H."/>
            <person name="Larsen T.O."/>
            <person name="Grigoriev I.V."/>
            <person name="Baker S.E."/>
            <person name="Andersen M.R."/>
            <person name="Nordberg H.P."/>
            <person name="Cantor M.N."/>
            <person name="Hua S.X."/>
        </authorList>
    </citation>
    <scope>NUCLEOTIDE SEQUENCE [LARGE SCALE GENOMIC DNA]</scope>
    <source>
        <strain evidence="4">IBT 19404</strain>
    </source>
</reference>
<evidence type="ECO:0000313" key="4">
    <source>
        <dbReference type="Proteomes" id="UP000235023"/>
    </source>
</evidence>
<gene>
    <name evidence="3" type="ORF">BDW42DRAFT_18939</name>
</gene>
<dbReference type="PANTHER" id="PTHR39468:SF1">
    <property type="entry name" value="MTF2-LIKE C-TERMINAL DOMAIN-CONTAINING PROTEIN"/>
    <property type="match status" value="1"/>
</dbReference>
<organism evidence="3 4">
    <name type="scientific">Aspergillus taichungensis</name>
    <dbReference type="NCBI Taxonomy" id="482145"/>
    <lineage>
        <taxon>Eukaryota</taxon>
        <taxon>Fungi</taxon>
        <taxon>Dikarya</taxon>
        <taxon>Ascomycota</taxon>
        <taxon>Pezizomycotina</taxon>
        <taxon>Eurotiomycetes</taxon>
        <taxon>Eurotiomycetidae</taxon>
        <taxon>Eurotiales</taxon>
        <taxon>Aspergillaceae</taxon>
        <taxon>Aspergillus</taxon>
        <taxon>Aspergillus subgen. Circumdati</taxon>
    </lineage>
</organism>
<feature type="region of interest" description="Disordered" evidence="1">
    <location>
        <begin position="107"/>
        <end position="126"/>
    </location>
</feature>
<dbReference type="GO" id="GO:0005739">
    <property type="term" value="C:mitochondrion"/>
    <property type="evidence" value="ECO:0007669"/>
    <property type="project" value="InterPro"/>
</dbReference>
<protein>
    <recommendedName>
        <fullName evidence="2">Mtf2-like C-terminal domain-containing protein</fullName>
    </recommendedName>
</protein>
<dbReference type="EMBL" id="KZ559507">
    <property type="protein sequence ID" value="PLN85094.1"/>
    <property type="molecule type" value="Genomic_DNA"/>
</dbReference>
<keyword evidence="4" id="KW-1185">Reference proteome</keyword>
<dbReference type="InterPro" id="IPR040009">
    <property type="entry name" value="Mtf2/C5D6.12-like"/>
</dbReference>
<feature type="region of interest" description="Disordered" evidence="1">
    <location>
        <begin position="187"/>
        <end position="207"/>
    </location>
</feature>
<dbReference type="Proteomes" id="UP000235023">
    <property type="component" value="Unassembled WGS sequence"/>
</dbReference>